<keyword evidence="1" id="KW-0812">Transmembrane</keyword>
<dbReference type="PANTHER" id="PTHR38468:SF1">
    <property type="entry name" value="SLL0939 PROTEIN"/>
    <property type="match status" value="1"/>
</dbReference>
<proteinExistence type="predicted"/>
<sequence length="110" mass="12121">MKFEETIVNYLGLIFQLLAIIVITSGIVKAFIIFVKDALLKKDSKEAIEESRLEIGHSFSLGLAILIGSSILKTTVAPSWNDIGQLAAIIGIRTLLNYFLRKDIKGGDEK</sequence>
<feature type="transmembrane region" description="Helical" evidence="1">
    <location>
        <begin position="83"/>
        <end position="100"/>
    </location>
</feature>
<feature type="transmembrane region" description="Helical" evidence="1">
    <location>
        <begin position="12"/>
        <end position="35"/>
    </location>
</feature>
<keyword evidence="1" id="KW-1133">Transmembrane helix</keyword>
<organism evidence="2 3">
    <name type="scientific">Thermosipho japonicus</name>
    <dbReference type="NCBI Taxonomy" id="90323"/>
    <lineage>
        <taxon>Bacteria</taxon>
        <taxon>Thermotogati</taxon>
        <taxon>Thermotogota</taxon>
        <taxon>Thermotogae</taxon>
        <taxon>Thermotogales</taxon>
        <taxon>Fervidobacteriaceae</taxon>
        <taxon>Thermosipho</taxon>
    </lineage>
</organism>
<gene>
    <name evidence="2" type="ORF">HNP65_000130</name>
</gene>
<accession>A0A841GQP6</accession>
<evidence type="ECO:0000313" key="3">
    <source>
        <dbReference type="Proteomes" id="UP000555828"/>
    </source>
</evidence>
<dbReference type="Proteomes" id="UP000555828">
    <property type="component" value="Unassembled WGS sequence"/>
</dbReference>
<keyword evidence="1" id="KW-0472">Membrane</keyword>
<dbReference type="Pfam" id="PF07784">
    <property type="entry name" value="DUF1622"/>
    <property type="match status" value="1"/>
</dbReference>
<evidence type="ECO:0000313" key="2">
    <source>
        <dbReference type="EMBL" id="MBB6061708.1"/>
    </source>
</evidence>
<dbReference type="AlphaFoldDB" id="A0A841GQP6"/>
<name>A0A841GQP6_9BACT</name>
<reference evidence="2 3" key="1">
    <citation type="submission" date="2020-08" db="EMBL/GenBank/DDBJ databases">
        <title>Genomic Encyclopedia of Type Strains, Phase IV (KMG-IV): sequencing the most valuable type-strain genomes for metagenomic binning, comparative biology and taxonomic classification.</title>
        <authorList>
            <person name="Goeker M."/>
        </authorList>
    </citation>
    <scope>NUCLEOTIDE SEQUENCE [LARGE SCALE GENOMIC DNA]</scope>
    <source>
        <strain evidence="2 3">DSM 13481</strain>
    </source>
</reference>
<keyword evidence="3" id="KW-1185">Reference proteome</keyword>
<comment type="caution">
    <text evidence="2">The sequence shown here is derived from an EMBL/GenBank/DDBJ whole genome shotgun (WGS) entry which is preliminary data.</text>
</comment>
<dbReference type="RefSeq" id="WP_184618481.1">
    <property type="nucleotide sequence ID" value="NZ_JACHEX010000001.1"/>
</dbReference>
<dbReference type="EMBL" id="JACHEX010000001">
    <property type="protein sequence ID" value="MBB6061708.1"/>
    <property type="molecule type" value="Genomic_DNA"/>
</dbReference>
<dbReference type="InterPro" id="IPR012427">
    <property type="entry name" value="DUF1622"/>
</dbReference>
<evidence type="ECO:0000256" key="1">
    <source>
        <dbReference type="SAM" id="Phobius"/>
    </source>
</evidence>
<protein>
    <submittedName>
        <fullName evidence="2">Putative membrane protein</fullName>
    </submittedName>
</protein>
<dbReference type="PANTHER" id="PTHR38468">
    <property type="entry name" value="SLL0939 PROTEIN"/>
    <property type="match status" value="1"/>
</dbReference>